<keyword evidence="3" id="KW-1185">Reference proteome</keyword>
<comment type="caution">
    <text evidence="2">The sequence shown here is derived from an EMBL/GenBank/DDBJ whole genome shotgun (WGS) entry which is preliminary data.</text>
</comment>
<gene>
    <name evidence="2" type="ORF">GCM10023331_09470</name>
</gene>
<feature type="chain" id="PRO_5046064798" evidence="1">
    <location>
        <begin position="18"/>
        <end position="169"/>
    </location>
</feature>
<sequence length="169" mass="19299">MKLRVYFFLLSSLLFLSQCDTTSTEEPFKGVNGTYNVDLSDAVDKLIEQQQGSTEQQVLAKSFIKIMIASIEVNVHFLEGDKCAMELDKNLVQMLEILSKDSIPLQITLDYKVEKDSILLLKPEKQETFEEVGSVTMIKGTPEDLLIRIDKNGYQFDLKLNKVKEEQEL</sequence>
<keyword evidence="1" id="KW-0732">Signal</keyword>
<dbReference type="Proteomes" id="UP001500298">
    <property type="component" value="Unassembled WGS sequence"/>
</dbReference>
<organism evidence="2 3">
    <name type="scientific">Algivirga pacifica</name>
    <dbReference type="NCBI Taxonomy" id="1162670"/>
    <lineage>
        <taxon>Bacteria</taxon>
        <taxon>Pseudomonadati</taxon>
        <taxon>Bacteroidota</taxon>
        <taxon>Cytophagia</taxon>
        <taxon>Cytophagales</taxon>
        <taxon>Flammeovirgaceae</taxon>
        <taxon>Algivirga</taxon>
    </lineage>
</organism>
<evidence type="ECO:0000313" key="3">
    <source>
        <dbReference type="Proteomes" id="UP001500298"/>
    </source>
</evidence>
<accession>A0ABP9D544</accession>
<name>A0ABP9D544_9BACT</name>
<proteinExistence type="predicted"/>
<dbReference type="EMBL" id="BAABJX010000017">
    <property type="protein sequence ID" value="GAA4826863.1"/>
    <property type="molecule type" value="Genomic_DNA"/>
</dbReference>
<dbReference type="RefSeq" id="WP_345369636.1">
    <property type="nucleotide sequence ID" value="NZ_BAABJX010000017.1"/>
</dbReference>
<protein>
    <submittedName>
        <fullName evidence="2">Uncharacterized protein</fullName>
    </submittedName>
</protein>
<reference evidence="3" key="1">
    <citation type="journal article" date="2019" name="Int. J. Syst. Evol. Microbiol.">
        <title>The Global Catalogue of Microorganisms (GCM) 10K type strain sequencing project: providing services to taxonomists for standard genome sequencing and annotation.</title>
        <authorList>
            <consortium name="The Broad Institute Genomics Platform"/>
            <consortium name="The Broad Institute Genome Sequencing Center for Infectious Disease"/>
            <person name="Wu L."/>
            <person name="Ma J."/>
        </authorList>
    </citation>
    <scope>NUCLEOTIDE SEQUENCE [LARGE SCALE GENOMIC DNA]</scope>
    <source>
        <strain evidence="3">JCM 18326</strain>
    </source>
</reference>
<feature type="signal peptide" evidence="1">
    <location>
        <begin position="1"/>
        <end position="17"/>
    </location>
</feature>
<evidence type="ECO:0000313" key="2">
    <source>
        <dbReference type="EMBL" id="GAA4826863.1"/>
    </source>
</evidence>
<evidence type="ECO:0000256" key="1">
    <source>
        <dbReference type="SAM" id="SignalP"/>
    </source>
</evidence>